<feature type="transmembrane region" description="Helical" evidence="1">
    <location>
        <begin position="79"/>
        <end position="98"/>
    </location>
</feature>
<evidence type="ECO:0000256" key="1">
    <source>
        <dbReference type="SAM" id="Phobius"/>
    </source>
</evidence>
<accession>A0A8J6BXJ2</accession>
<feature type="transmembrane region" description="Helical" evidence="1">
    <location>
        <begin position="216"/>
        <end position="237"/>
    </location>
</feature>
<evidence type="ECO:0008006" key="4">
    <source>
        <dbReference type="Google" id="ProtNLM"/>
    </source>
</evidence>
<feature type="transmembrane region" description="Helical" evidence="1">
    <location>
        <begin position="149"/>
        <end position="172"/>
    </location>
</feature>
<feature type="transmembrane region" description="Helical" evidence="1">
    <location>
        <begin position="243"/>
        <end position="262"/>
    </location>
</feature>
<organism evidence="2 3">
    <name type="scientific">Carpediemonas membranifera</name>
    <dbReference type="NCBI Taxonomy" id="201153"/>
    <lineage>
        <taxon>Eukaryota</taxon>
        <taxon>Metamonada</taxon>
        <taxon>Carpediemonas-like organisms</taxon>
        <taxon>Carpediemonas</taxon>
    </lineage>
</organism>
<feature type="transmembrane region" description="Helical" evidence="1">
    <location>
        <begin position="184"/>
        <end position="204"/>
    </location>
</feature>
<proteinExistence type="predicted"/>
<feature type="transmembrane region" description="Helical" evidence="1">
    <location>
        <begin position="118"/>
        <end position="137"/>
    </location>
</feature>
<keyword evidence="1" id="KW-1133">Transmembrane helix</keyword>
<evidence type="ECO:0000313" key="2">
    <source>
        <dbReference type="EMBL" id="KAG9393546.1"/>
    </source>
</evidence>
<dbReference type="Proteomes" id="UP000717585">
    <property type="component" value="Unassembled WGS sequence"/>
</dbReference>
<sequence length="297" mass="32048">MDAFDDIVNESAVGASVELPSAFNTVWDWFTECHSRDGLPGIVSTMNPILYYASIVVIICTGFCIPVCNAVYHLPIYHAQFILVYAYSLLTNQFVTFGKEAIGDYACSSHPNSISGHVAFYSTVIALFAVMAVPGSANLPYKWQTTRRVLFHAAWVAVFMLPLVGLALLVLAETYLGGYHTPRQMVFGFLFSLCLIASFMGLVVPMLATHRPFSTHLSGVVVVASMTCVGAYLQGGVEVESTVLPMVLAALALALLVVAAAFRSWMSTLKGGATKLLKYLEQFSDGQDPSEGGSDSD</sequence>
<keyword evidence="1" id="KW-0812">Transmembrane</keyword>
<keyword evidence="3" id="KW-1185">Reference proteome</keyword>
<dbReference type="EMBL" id="JAHDYR010000024">
    <property type="protein sequence ID" value="KAG9393546.1"/>
    <property type="molecule type" value="Genomic_DNA"/>
</dbReference>
<dbReference type="OrthoDB" id="19836at2759"/>
<name>A0A8J6BXJ2_9EUKA</name>
<protein>
    <recommendedName>
        <fullName evidence="4">PAP2 superfamily protein</fullName>
    </recommendedName>
</protein>
<dbReference type="AlphaFoldDB" id="A0A8J6BXJ2"/>
<evidence type="ECO:0000313" key="3">
    <source>
        <dbReference type="Proteomes" id="UP000717585"/>
    </source>
</evidence>
<gene>
    <name evidence="2" type="ORF">J8273_5033</name>
</gene>
<reference evidence="2" key="1">
    <citation type="submission" date="2021-05" db="EMBL/GenBank/DDBJ databases">
        <title>A free-living protist that lacks canonical eukaryotic 1 DNA replication and segregation systems.</title>
        <authorList>
            <person name="Salas-Leiva D.E."/>
            <person name="Tromer E.C."/>
            <person name="Curtis B.A."/>
            <person name="Jerlstrom-Hultqvist J."/>
            <person name="Kolisko M."/>
            <person name="Yi Z."/>
            <person name="Salas-Leiva J.S."/>
            <person name="Gallot-Lavallee L."/>
            <person name="Kops G.J.P.L."/>
            <person name="Archibald J.M."/>
            <person name="Simpson A.G.B."/>
            <person name="Roger A.J."/>
        </authorList>
    </citation>
    <scope>NUCLEOTIDE SEQUENCE</scope>
    <source>
        <strain evidence="2">BICM</strain>
    </source>
</reference>
<keyword evidence="1" id="KW-0472">Membrane</keyword>
<feature type="transmembrane region" description="Helical" evidence="1">
    <location>
        <begin position="49"/>
        <end position="72"/>
    </location>
</feature>
<comment type="caution">
    <text evidence="2">The sequence shown here is derived from an EMBL/GenBank/DDBJ whole genome shotgun (WGS) entry which is preliminary data.</text>
</comment>